<keyword evidence="7" id="KW-1185">Reference proteome</keyword>
<dbReference type="Gene3D" id="3.40.50.300">
    <property type="entry name" value="P-loop containing nucleotide triphosphate hydrolases"/>
    <property type="match status" value="1"/>
</dbReference>
<accession>A0AA41W422</accession>
<evidence type="ECO:0000256" key="1">
    <source>
        <dbReference type="ARBA" id="ARBA00022741"/>
    </source>
</evidence>
<dbReference type="GO" id="GO:0019843">
    <property type="term" value="F:rRNA binding"/>
    <property type="evidence" value="ECO:0007669"/>
    <property type="project" value="UniProtKB-KW"/>
</dbReference>
<dbReference type="NCBIfam" id="TIGR00157">
    <property type="entry name" value="ribosome small subunit-dependent GTPase A"/>
    <property type="match status" value="1"/>
</dbReference>
<protein>
    <recommendedName>
        <fullName evidence="3">Small ribosomal subunit biogenesis GTPase RsgA</fullName>
        <ecNumber evidence="3">3.6.1.-</ecNumber>
    </recommendedName>
</protein>
<dbReference type="Gene3D" id="1.10.40.50">
    <property type="entry name" value="Probable gtpase engc, domain 3"/>
    <property type="match status" value="1"/>
</dbReference>
<dbReference type="HAMAP" id="MF_01820">
    <property type="entry name" value="GTPase_RsgA"/>
    <property type="match status" value="1"/>
</dbReference>
<feature type="binding site" evidence="3">
    <location>
        <position position="305"/>
    </location>
    <ligand>
        <name>Zn(2+)</name>
        <dbReference type="ChEBI" id="CHEBI:29105"/>
    </ligand>
</feature>
<dbReference type="PROSITE" id="PS51721">
    <property type="entry name" value="G_CP"/>
    <property type="match status" value="1"/>
</dbReference>
<feature type="binding site" evidence="3">
    <location>
        <begin position="162"/>
        <end position="165"/>
    </location>
    <ligand>
        <name>GTP</name>
        <dbReference type="ChEBI" id="CHEBI:37565"/>
    </ligand>
</feature>
<comment type="similarity">
    <text evidence="3">Belongs to the TRAFAC class YlqF/YawG GTPase family. RsgA subfamily.</text>
</comment>
<dbReference type="GO" id="GO:0003924">
    <property type="term" value="F:GTPase activity"/>
    <property type="evidence" value="ECO:0007669"/>
    <property type="project" value="UniProtKB-UniRule"/>
</dbReference>
<evidence type="ECO:0000313" key="7">
    <source>
        <dbReference type="Proteomes" id="UP001165393"/>
    </source>
</evidence>
<keyword evidence="3" id="KW-0963">Cytoplasm</keyword>
<comment type="subunit">
    <text evidence="3">Monomer. Associates with 30S ribosomal subunit, binds 16S rRNA.</text>
</comment>
<name>A0AA41W422_9GAMM</name>
<comment type="caution">
    <text evidence="6">The sequence shown here is derived from an EMBL/GenBank/DDBJ whole genome shotgun (WGS) entry which is preliminary data.</text>
</comment>
<feature type="binding site" evidence="3">
    <location>
        <position position="298"/>
    </location>
    <ligand>
        <name>Zn(2+)</name>
        <dbReference type="ChEBI" id="CHEBI:29105"/>
    </ligand>
</feature>
<keyword evidence="3 6" id="KW-0378">Hydrolase</keyword>
<dbReference type="RefSeq" id="WP_251260254.1">
    <property type="nucleotide sequence ID" value="NZ_JAMQGP010000001.1"/>
</dbReference>
<dbReference type="EMBL" id="JAMQGP010000001">
    <property type="protein sequence ID" value="MCM2678451.1"/>
    <property type="molecule type" value="Genomic_DNA"/>
</dbReference>
<dbReference type="GO" id="GO:0005525">
    <property type="term" value="F:GTP binding"/>
    <property type="evidence" value="ECO:0007669"/>
    <property type="project" value="UniProtKB-UniRule"/>
</dbReference>
<dbReference type="PROSITE" id="PS50936">
    <property type="entry name" value="ENGC_GTPASE"/>
    <property type="match status" value="1"/>
</dbReference>
<feature type="domain" description="CP-type G" evidence="5">
    <location>
        <begin position="106"/>
        <end position="274"/>
    </location>
</feature>
<keyword evidence="3" id="KW-0699">rRNA-binding</keyword>
<dbReference type="InterPro" id="IPR004881">
    <property type="entry name" value="Ribosome_biogen_GTPase_RsgA"/>
</dbReference>
<dbReference type="GO" id="GO:0005737">
    <property type="term" value="C:cytoplasm"/>
    <property type="evidence" value="ECO:0007669"/>
    <property type="project" value="UniProtKB-SubCell"/>
</dbReference>
<dbReference type="AlphaFoldDB" id="A0AA41W422"/>
<evidence type="ECO:0000256" key="3">
    <source>
        <dbReference type="HAMAP-Rule" id="MF_01820"/>
    </source>
</evidence>
<evidence type="ECO:0000313" key="6">
    <source>
        <dbReference type="EMBL" id="MCM2678451.1"/>
    </source>
</evidence>
<dbReference type="SUPFAM" id="SSF52540">
    <property type="entry name" value="P-loop containing nucleoside triphosphate hydrolases"/>
    <property type="match status" value="1"/>
</dbReference>
<dbReference type="EC" id="3.6.1.-" evidence="3"/>
<dbReference type="NCBIfam" id="NF008931">
    <property type="entry name" value="PRK12288.1"/>
    <property type="match status" value="1"/>
</dbReference>
<keyword evidence="3" id="KW-0479">Metal-binding</keyword>
<evidence type="ECO:0000256" key="2">
    <source>
        <dbReference type="ARBA" id="ARBA00023134"/>
    </source>
</evidence>
<dbReference type="GO" id="GO:0042274">
    <property type="term" value="P:ribosomal small subunit biogenesis"/>
    <property type="evidence" value="ECO:0007669"/>
    <property type="project" value="UniProtKB-UniRule"/>
</dbReference>
<dbReference type="GO" id="GO:0046872">
    <property type="term" value="F:metal ion binding"/>
    <property type="evidence" value="ECO:0007669"/>
    <property type="project" value="UniProtKB-KW"/>
</dbReference>
<dbReference type="PANTHER" id="PTHR32120">
    <property type="entry name" value="SMALL RIBOSOMAL SUBUNIT BIOGENESIS GTPASE RSGA"/>
    <property type="match status" value="1"/>
</dbReference>
<keyword evidence="1 3" id="KW-0547">Nucleotide-binding</keyword>
<dbReference type="Proteomes" id="UP001165393">
    <property type="component" value="Unassembled WGS sequence"/>
</dbReference>
<dbReference type="Gene3D" id="2.40.50.140">
    <property type="entry name" value="Nucleic acid-binding proteins"/>
    <property type="match status" value="1"/>
</dbReference>
<comment type="subcellular location">
    <subcellularLocation>
        <location evidence="3">Cytoplasm</location>
    </subcellularLocation>
</comment>
<keyword evidence="3" id="KW-0694">RNA-binding</keyword>
<proteinExistence type="inferred from homology"/>
<evidence type="ECO:0000259" key="4">
    <source>
        <dbReference type="PROSITE" id="PS50936"/>
    </source>
</evidence>
<feature type="binding site" evidence="3">
    <location>
        <position position="311"/>
    </location>
    <ligand>
        <name>Zn(2+)</name>
        <dbReference type="ChEBI" id="CHEBI:29105"/>
    </ligand>
</feature>
<evidence type="ECO:0000259" key="5">
    <source>
        <dbReference type="PROSITE" id="PS51721"/>
    </source>
</evidence>
<gene>
    <name evidence="3 6" type="primary">rsgA</name>
    <name evidence="6" type="ORF">NAF29_02035</name>
</gene>
<keyword evidence="3" id="KW-0862">Zinc</keyword>
<comment type="function">
    <text evidence="3">One of several proteins that assist in the late maturation steps of the functional core of the 30S ribosomal subunit. Helps release RbfA from mature subunits. May play a role in the assembly of ribosomal proteins into the subunit. Circularly permuted GTPase that catalyzes slow GTP hydrolysis, GTPase activity is stimulated by the 30S ribosomal subunit.</text>
</comment>
<reference evidence="6 7" key="1">
    <citation type="journal article" date="2013" name="Antonie Van Leeuwenhoek">
        <title>Echinimonas agarilytica gen. nov., sp. nov., a new gammaproteobacterium isolated from the sea urchin Strongylocentrotus intermedius.</title>
        <authorList>
            <person name="Nedashkovskaya O.I."/>
            <person name="Stenkova A.M."/>
            <person name="Zhukova N.V."/>
            <person name="Van Trappen S."/>
            <person name="Lee J.S."/>
            <person name="Kim S.B."/>
        </authorList>
    </citation>
    <scope>NUCLEOTIDE SEQUENCE [LARGE SCALE GENOMIC DNA]</scope>
    <source>
        <strain evidence="6 7">KMM 6351</strain>
    </source>
</reference>
<dbReference type="PANTHER" id="PTHR32120:SF11">
    <property type="entry name" value="SMALL RIBOSOMAL SUBUNIT BIOGENESIS GTPASE RSGA 1, MITOCHONDRIAL-RELATED"/>
    <property type="match status" value="1"/>
</dbReference>
<keyword evidence="3" id="KW-0690">Ribosome biogenesis</keyword>
<dbReference type="CDD" id="cd01854">
    <property type="entry name" value="YjeQ_EngC"/>
    <property type="match status" value="1"/>
</dbReference>
<dbReference type="InterPro" id="IPR012340">
    <property type="entry name" value="NA-bd_OB-fold"/>
</dbReference>
<organism evidence="6 7">
    <name type="scientific">Echinimonas agarilytica</name>
    <dbReference type="NCBI Taxonomy" id="1215918"/>
    <lineage>
        <taxon>Bacteria</taxon>
        <taxon>Pseudomonadati</taxon>
        <taxon>Pseudomonadota</taxon>
        <taxon>Gammaproteobacteria</taxon>
        <taxon>Alteromonadales</taxon>
        <taxon>Echinimonadaceae</taxon>
        <taxon>Echinimonas</taxon>
    </lineage>
</organism>
<feature type="domain" description="EngC GTPase" evidence="4">
    <location>
        <begin position="123"/>
        <end position="272"/>
    </location>
</feature>
<dbReference type="Pfam" id="PF03193">
    <property type="entry name" value="RsgA_GTPase"/>
    <property type="match status" value="1"/>
</dbReference>
<feature type="binding site" evidence="3">
    <location>
        <begin position="216"/>
        <end position="224"/>
    </location>
    <ligand>
        <name>GTP</name>
        <dbReference type="ChEBI" id="CHEBI:37565"/>
    </ligand>
</feature>
<sequence length="348" mass="38634">MAKRKKLNIGQIRRIQQNRQRKLDKAESKTADVNISDDMLGADQQGLVISRFGQHAIIEDSDGETLQCDIRRTVTSLVCGDEVVWREISASSAKRTGVIEAVLPRRSALTRPDYYDGVKTVASNIDQIFVVSSILPEYSNQILDRYIIAAENMSITPVIVLNKVDLADESALAPIRQQLDYYHSLGYPIIELSCKTGVGIAQLHDQLNENTNIFVGQSGVGKSSLVNQLLPDADEIVGDVSDNSGLGQHTTTASKMLSLPSGGRLIDSPGVREFGLWHMNQEQVVNGFIEFLPLLSQCKFRDCKHKNDPGCAIRAAVESGEIAQFRFDNYHKIVLSMEENRSNRTFVR</sequence>
<dbReference type="InterPro" id="IPR010914">
    <property type="entry name" value="RsgA_GTPase_dom"/>
</dbReference>
<feature type="binding site" evidence="3">
    <location>
        <position position="303"/>
    </location>
    <ligand>
        <name>Zn(2+)</name>
        <dbReference type="ChEBI" id="CHEBI:29105"/>
    </ligand>
</feature>
<dbReference type="InterPro" id="IPR030378">
    <property type="entry name" value="G_CP_dom"/>
</dbReference>
<keyword evidence="2 3" id="KW-0342">GTP-binding</keyword>
<dbReference type="InterPro" id="IPR027417">
    <property type="entry name" value="P-loop_NTPase"/>
</dbReference>
<comment type="cofactor">
    <cofactor evidence="3">
        <name>Zn(2+)</name>
        <dbReference type="ChEBI" id="CHEBI:29105"/>
    </cofactor>
    <text evidence="3">Binds 1 zinc ion per subunit.</text>
</comment>